<sequence>MKGLLRVAGFSLMALFASCGVGAQTMQSHAAPVALTVIPADIPGE</sequence>
<evidence type="ECO:0000313" key="2">
    <source>
        <dbReference type="Proteomes" id="UP000589818"/>
    </source>
</evidence>
<organism evidence="1 2">
    <name type="scientific">Pseudomonas umsongensis</name>
    <dbReference type="NCBI Taxonomy" id="198618"/>
    <lineage>
        <taxon>Bacteria</taxon>
        <taxon>Pseudomonadati</taxon>
        <taxon>Pseudomonadota</taxon>
        <taxon>Gammaproteobacteria</taxon>
        <taxon>Pseudomonadales</taxon>
        <taxon>Pseudomonadaceae</taxon>
        <taxon>Pseudomonas</taxon>
    </lineage>
</organism>
<accession>A0ACC5MAZ4</accession>
<gene>
    <name evidence="1" type="ORF">FHR69_001729</name>
</gene>
<evidence type="ECO:0000313" key="1">
    <source>
        <dbReference type="EMBL" id="MBB2885863.1"/>
    </source>
</evidence>
<dbReference type="Proteomes" id="UP000589818">
    <property type="component" value="Unassembled WGS sequence"/>
</dbReference>
<comment type="caution">
    <text evidence="1">The sequence shown here is derived from an EMBL/GenBank/DDBJ whole genome shotgun (WGS) entry which is preliminary data.</text>
</comment>
<dbReference type="EMBL" id="JACHVR010000001">
    <property type="protein sequence ID" value="MBB2885863.1"/>
    <property type="molecule type" value="Genomic_DNA"/>
</dbReference>
<keyword evidence="2" id="KW-1185">Reference proteome</keyword>
<protein>
    <submittedName>
        <fullName evidence="1">Uncharacterized protein</fullName>
    </submittedName>
</protein>
<reference evidence="1" key="1">
    <citation type="submission" date="2020-08" db="EMBL/GenBank/DDBJ databases">
        <title>Plant associated metagenomes--Microbial community diversity and host control of community assembly across model and emerging plant ecological genomics systems.</title>
        <authorList>
            <person name="Dangl J."/>
        </authorList>
    </citation>
    <scope>NUCLEOTIDE SEQUENCE</scope>
    <source>
        <strain evidence="1">KD5</strain>
    </source>
</reference>
<name>A0ACC5MAZ4_9PSED</name>
<proteinExistence type="predicted"/>